<dbReference type="InterPro" id="IPR004046">
    <property type="entry name" value="GST_C"/>
</dbReference>
<dbReference type="GO" id="GO:0004364">
    <property type="term" value="F:glutathione transferase activity"/>
    <property type="evidence" value="ECO:0007669"/>
    <property type="project" value="UniProtKB-EC"/>
</dbReference>
<dbReference type="FunFam" id="3.40.30.10:FF:000035">
    <property type="entry name" value="hematopoietic prostaglandin D synthase"/>
    <property type="match status" value="1"/>
</dbReference>
<dbReference type="PANTHER" id="PTHR11571:SF224">
    <property type="entry name" value="HEMATOPOIETIC PROSTAGLANDIN D SYNTHASE"/>
    <property type="match status" value="1"/>
</dbReference>
<dbReference type="GeneID" id="115461113"/>
<dbReference type="SUPFAM" id="SSF47616">
    <property type="entry name" value="GST C-terminal domain-like"/>
    <property type="match status" value="1"/>
</dbReference>
<dbReference type="GO" id="GO:0006749">
    <property type="term" value="P:glutathione metabolic process"/>
    <property type="evidence" value="ECO:0007669"/>
    <property type="project" value="TreeGrafter"/>
</dbReference>
<dbReference type="AlphaFoldDB" id="A0A6P7X7K8"/>
<evidence type="ECO:0000313" key="8">
    <source>
        <dbReference type="RefSeq" id="XP_030046561.1"/>
    </source>
</evidence>
<dbReference type="Gene3D" id="1.20.1050.10">
    <property type="match status" value="1"/>
</dbReference>
<dbReference type="InterPro" id="IPR004045">
    <property type="entry name" value="Glutathione_S-Trfase_N"/>
</dbReference>
<dbReference type="SFLD" id="SFLDS00019">
    <property type="entry name" value="Glutathione_Transferase_(cytos"/>
    <property type="match status" value="1"/>
</dbReference>
<dbReference type="PROSITE" id="PS50405">
    <property type="entry name" value="GST_CTER"/>
    <property type="match status" value="1"/>
</dbReference>
<evidence type="ECO:0000256" key="2">
    <source>
        <dbReference type="ARBA" id="ARBA00022679"/>
    </source>
</evidence>
<dbReference type="OrthoDB" id="414243at2759"/>
<evidence type="ECO:0000313" key="6">
    <source>
        <dbReference type="Proteomes" id="UP000515156"/>
    </source>
</evidence>
<dbReference type="InterPro" id="IPR036282">
    <property type="entry name" value="Glutathione-S-Trfase_C_sf"/>
</dbReference>
<dbReference type="InterPro" id="IPR036249">
    <property type="entry name" value="Thioredoxin-like_sf"/>
</dbReference>
<evidence type="ECO:0000256" key="3">
    <source>
        <dbReference type="ARBA" id="ARBA00047960"/>
    </source>
</evidence>
<dbReference type="CTD" id="27306"/>
<dbReference type="EC" id="2.5.1.18" evidence="1"/>
<gene>
    <name evidence="7 8" type="primary">HPGDS</name>
</gene>
<dbReference type="RefSeq" id="XP_030046561.1">
    <property type="nucleotide sequence ID" value="XM_030190701.1"/>
</dbReference>
<dbReference type="RefSeq" id="XP_030046560.1">
    <property type="nucleotide sequence ID" value="XM_030190700.1"/>
</dbReference>
<keyword evidence="6" id="KW-1185">Reference proteome</keyword>
<keyword evidence="2" id="KW-0808">Transferase</keyword>
<dbReference type="Proteomes" id="UP000515156">
    <property type="component" value="Chromosome 2"/>
</dbReference>
<dbReference type="FunFam" id="1.20.1050.10:FF:000030">
    <property type="entry name" value="Glutathione S-transferase S1"/>
    <property type="match status" value="1"/>
</dbReference>
<evidence type="ECO:0000259" key="5">
    <source>
        <dbReference type="PROSITE" id="PS50405"/>
    </source>
</evidence>
<evidence type="ECO:0000313" key="7">
    <source>
        <dbReference type="RefSeq" id="XP_030046560.1"/>
    </source>
</evidence>
<name>A0A6P7X7K8_9AMPH</name>
<evidence type="ECO:0000259" key="4">
    <source>
        <dbReference type="PROSITE" id="PS50404"/>
    </source>
</evidence>
<dbReference type="KEGG" id="muo:115461113"/>
<dbReference type="InterPro" id="IPR050213">
    <property type="entry name" value="GST_superfamily"/>
</dbReference>
<feature type="domain" description="GST N-terminal" evidence="4">
    <location>
        <begin position="2"/>
        <end position="79"/>
    </location>
</feature>
<dbReference type="SUPFAM" id="SSF52833">
    <property type="entry name" value="Thioredoxin-like"/>
    <property type="match status" value="1"/>
</dbReference>
<accession>A0A6P7X7K8</accession>
<dbReference type="InterPro" id="IPR040079">
    <property type="entry name" value="Glutathione_S-Trfase"/>
</dbReference>
<proteinExistence type="predicted"/>
<dbReference type="CDD" id="cd10295">
    <property type="entry name" value="GST_C_Sigma"/>
    <property type="match status" value="1"/>
</dbReference>
<protein>
    <recommendedName>
        <fullName evidence="1">glutathione transferase</fullName>
        <ecNumber evidence="1">2.5.1.18</ecNumber>
    </recommendedName>
</protein>
<dbReference type="SFLD" id="SFLDG00363">
    <property type="entry name" value="AMPS_(cytGST):_Alpha-__Mu-__Pi"/>
    <property type="match status" value="1"/>
</dbReference>
<dbReference type="CDD" id="cd03039">
    <property type="entry name" value="GST_N_Sigma_like"/>
    <property type="match status" value="1"/>
</dbReference>
<sequence>MPYYKLTYFNLRGRAEIARYIFAFSGIKYEDNRIGRMDWLTIKPSIPFGKLPFLEVDGIILHQSLAIGRYLAKETGLAGKTHLEQAQVDGIVDSIDDFISLFPWGEQDQDVKQEIQNNLFSNLAPELLQHLENYLGEKDWFVGNSVTWADFYWDVCSTTLIVLNPNFAQNFSKLLALKNRVQTLPGISEWIKNRPETINSL</sequence>
<dbReference type="SFLD" id="SFLDG01205">
    <property type="entry name" value="AMPS.1"/>
    <property type="match status" value="1"/>
</dbReference>
<dbReference type="Pfam" id="PF14497">
    <property type="entry name" value="GST_C_3"/>
    <property type="match status" value="1"/>
</dbReference>
<dbReference type="Pfam" id="PF02798">
    <property type="entry name" value="GST_N"/>
    <property type="match status" value="1"/>
</dbReference>
<dbReference type="PANTHER" id="PTHR11571">
    <property type="entry name" value="GLUTATHIONE S-TRANSFERASE"/>
    <property type="match status" value="1"/>
</dbReference>
<reference evidence="7 8" key="1">
    <citation type="submission" date="2025-04" db="UniProtKB">
        <authorList>
            <consortium name="RefSeq"/>
        </authorList>
    </citation>
    <scope>IDENTIFICATION</scope>
</reference>
<dbReference type="InterPro" id="IPR010987">
    <property type="entry name" value="Glutathione-S-Trfase_C-like"/>
</dbReference>
<dbReference type="PROSITE" id="PS50404">
    <property type="entry name" value="GST_NTER"/>
    <property type="match status" value="1"/>
</dbReference>
<comment type="catalytic activity">
    <reaction evidence="3">
        <text>RX + glutathione = an S-substituted glutathione + a halide anion + H(+)</text>
        <dbReference type="Rhea" id="RHEA:16437"/>
        <dbReference type="ChEBI" id="CHEBI:15378"/>
        <dbReference type="ChEBI" id="CHEBI:16042"/>
        <dbReference type="ChEBI" id="CHEBI:17792"/>
        <dbReference type="ChEBI" id="CHEBI:57925"/>
        <dbReference type="ChEBI" id="CHEBI:90779"/>
        <dbReference type="EC" id="2.5.1.18"/>
    </reaction>
</comment>
<evidence type="ECO:0000256" key="1">
    <source>
        <dbReference type="ARBA" id="ARBA00012452"/>
    </source>
</evidence>
<feature type="domain" description="GST C-terminal" evidence="5">
    <location>
        <begin position="81"/>
        <end position="199"/>
    </location>
</feature>
<organism evidence="6 7">
    <name type="scientific">Microcaecilia unicolor</name>
    <dbReference type="NCBI Taxonomy" id="1415580"/>
    <lineage>
        <taxon>Eukaryota</taxon>
        <taxon>Metazoa</taxon>
        <taxon>Chordata</taxon>
        <taxon>Craniata</taxon>
        <taxon>Vertebrata</taxon>
        <taxon>Euteleostomi</taxon>
        <taxon>Amphibia</taxon>
        <taxon>Gymnophiona</taxon>
        <taxon>Siphonopidae</taxon>
        <taxon>Microcaecilia</taxon>
    </lineage>
</organism>
<dbReference type="Gene3D" id="3.40.30.10">
    <property type="entry name" value="Glutaredoxin"/>
    <property type="match status" value="1"/>
</dbReference>